<evidence type="ECO:0000256" key="2">
    <source>
        <dbReference type="ARBA" id="ARBA00023015"/>
    </source>
</evidence>
<name>A0A7W6LXX3_9SPHN</name>
<dbReference type="InterPro" id="IPR013325">
    <property type="entry name" value="RNA_pol_sigma_r2"/>
</dbReference>
<evidence type="ECO:0000259" key="5">
    <source>
        <dbReference type="Pfam" id="PF04542"/>
    </source>
</evidence>
<dbReference type="GO" id="GO:0003677">
    <property type="term" value="F:DNA binding"/>
    <property type="evidence" value="ECO:0007669"/>
    <property type="project" value="InterPro"/>
</dbReference>
<dbReference type="SUPFAM" id="SSF88659">
    <property type="entry name" value="Sigma3 and sigma4 domains of RNA polymerase sigma factors"/>
    <property type="match status" value="1"/>
</dbReference>
<dbReference type="GO" id="GO:0006352">
    <property type="term" value="P:DNA-templated transcription initiation"/>
    <property type="evidence" value="ECO:0007669"/>
    <property type="project" value="InterPro"/>
</dbReference>
<evidence type="ECO:0000256" key="4">
    <source>
        <dbReference type="ARBA" id="ARBA00023163"/>
    </source>
</evidence>
<organism evidence="7 8">
    <name type="scientific">Sphingobium scionense</name>
    <dbReference type="NCBI Taxonomy" id="1404341"/>
    <lineage>
        <taxon>Bacteria</taxon>
        <taxon>Pseudomonadati</taxon>
        <taxon>Pseudomonadota</taxon>
        <taxon>Alphaproteobacteria</taxon>
        <taxon>Sphingomonadales</taxon>
        <taxon>Sphingomonadaceae</taxon>
        <taxon>Sphingobium</taxon>
    </lineage>
</organism>
<evidence type="ECO:0000259" key="6">
    <source>
        <dbReference type="Pfam" id="PF08281"/>
    </source>
</evidence>
<dbReference type="Gene3D" id="1.10.10.10">
    <property type="entry name" value="Winged helix-like DNA-binding domain superfamily/Winged helix DNA-binding domain"/>
    <property type="match status" value="1"/>
</dbReference>
<dbReference type="Proteomes" id="UP000590524">
    <property type="component" value="Unassembled WGS sequence"/>
</dbReference>
<protein>
    <submittedName>
        <fullName evidence="7">RNA polymerase sigma-70 factor (ECF subfamily)</fullName>
    </submittedName>
</protein>
<dbReference type="Pfam" id="PF08281">
    <property type="entry name" value="Sigma70_r4_2"/>
    <property type="match status" value="1"/>
</dbReference>
<evidence type="ECO:0000313" key="8">
    <source>
        <dbReference type="Proteomes" id="UP000590524"/>
    </source>
</evidence>
<dbReference type="InterPro" id="IPR013249">
    <property type="entry name" value="RNA_pol_sigma70_r4_t2"/>
</dbReference>
<feature type="domain" description="RNA polymerase sigma-70 region 2" evidence="5">
    <location>
        <begin position="109"/>
        <end position="170"/>
    </location>
</feature>
<comment type="similarity">
    <text evidence="1">Belongs to the sigma-70 factor family. ECF subfamily.</text>
</comment>
<keyword evidence="3" id="KW-0731">Sigma factor</keyword>
<evidence type="ECO:0000313" key="7">
    <source>
        <dbReference type="EMBL" id="MBB4151853.1"/>
    </source>
</evidence>
<dbReference type="CDD" id="cd06171">
    <property type="entry name" value="Sigma70_r4"/>
    <property type="match status" value="1"/>
</dbReference>
<dbReference type="PANTHER" id="PTHR43133">
    <property type="entry name" value="RNA POLYMERASE ECF-TYPE SIGMA FACTO"/>
    <property type="match status" value="1"/>
</dbReference>
<sequence length="264" mass="29960">MRAYRLATGWKSLQDSGAAWETVGDRLQDNPSRQNHGPIHDGWAHALDNIARHLWVVLSCRLHFLSAAASWRISNSRRARNPMFRTTDNEGECSRASARQADRRFEAVYRREAPKLLSFLRRRIWLEDDRQDLVQEAFARLVASRSTAASTNPGAYLQGIVRHLLADRVRGWAKAQSFDPVAYSTGNQVAGPDVVAEVNEMRERYRQAVESLPPRTKEVYLLHRAEELGYKHIADQLGISIRTVEWHVAEAIMRIGNSIGNAHG</sequence>
<dbReference type="PANTHER" id="PTHR43133:SF63">
    <property type="entry name" value="RNA POLYMERASE SIGMA FACTOR FECI-RELATED"/>
    <property type="match status" value="1"/>
</dbReference>
<dbReference type="GO" id="GO:0016987">
    <property type="term" value="F:sigma factor activity"/>
    <property type="evidence" value="ECO:0007669"/>
    <property type="project" value="UniProtKB-KW"/>
</dbReference>
<reference evidence="7 8" key="1">
    <citation type="submission" date="2020-08" db="EMBL/GenBank/DDBJ databases">
        <title>Genomic Encyclopedia of Type Strains, Phase IV (KMG-IV): sequencing the most valuable type-strain genomes for metagenomic binning, comparative biology and taxonomic classification.</title>
        <authorList>
            <person name="Goeker M."/>
        </authorList>
    </citation>
    <scope>NUCLEOTIDE SEQUENCE [LARGE SCALE GENOMIC DNA]</scope>
    <source>
        <strain evidence="7 8">DSM 19371</strain>
    </source>
</reference>
<dbReference type="EMBL" id="JACIEU010000053">
    <property type="protein sequence ID" value="MBB4151853.1"/>
    <property type="molecule type" value="Genomic_DNA"/>
</dbReference>
<keyword evidence="8" id="KW-1185">Reference proteome</keyword>
<evidence type="ECO:0000256" key="1">
    <source>
        <dbReference type="ARBA" id="ARBA00010641"/>
    </source>
</evidence>
<evidence type="ECO:0000256" key="3">
    <source>
        <dbReference type="ARBA" id="ARBA00023082"/>
    </source>
</evidence>
<dbReference type="InterPro" id="IPR007627">
    <property type="entry name" value="RNA_pol_sigma70_r2"/>
</dbReference>
<dbReference type="InterPro" id="IPR014284">
    <property type="entry name" value="RNA_pol_sigma-70_dom"/>
</dbReference>
<dbReference type="InterPro" id="IPR013324">
    <property type="entry name" value="RNA_pol_sigma_r3/r4-like"/>
</dbReference>
<dbReference type="Gene3D" id="1.10.1740.10">
    <property type="match status" value="1"/>
</dbReference>
<dbReference type="InterPro" id="IPR036388">
    <property type="entry name" value="WH-like_DNA-bd_sf"/>
</dbReference>
<dbReference type="InterPro" id="IPR039425">
    <property type="entry name" value="RNA_pol_sigma-70-like"/>
</dbReference>
<dbReference type="Pfam" id="PF04542">
    <property type="entry name" value="Sigma70_r2"/>
    <property type="match status" value="1"/>
</dbReference>
<comment type="caution">
    <text evidence="7">The sequence shown here is derived from an EMBL/GenBank/DDBJ whole genome shotgun (WGS) entry which is preliminary data.</text>
</comment>
<accession>A0A7W6LXX3</accession>
<keyword evidence="2" id="KW-0805">Transcription regulation</keyword>
<dbReference type="NCBIfam" id="TIGR02937">
    <property type="entry name" value="sigma70-ECF"/>
    <property type="match status" value="1"/>
</dbReference>
<feature type="domain" description="RNA polymerase sigma factor 70 region 4 type 2" evidence="6">
    <location>
        <begin position="203"/>
        <end position="252"/>
    </location>
</feature>
<proteinExistence type="inferred from homology"/>
<dbReference type="SUPFAM" id="SSF88946">
    <property type="entry name" value="Sigma2 domain of RNA polymerase sigma factors"/>
    <property type="match status" value="1"/>
</dbReference>
<dbReference type="AlphaFoldDB" id="A0A7W6LXX3"/>
<keyword evidence="4" id="KW-0804">Transcription</keyword>
<gene>
    <name evidence="7" type="ORF">GGQ90_005667</name>
</gene>